<accession>A0ABQ3CY38</accession>
<gene>
    <name evidence="2" type="ORF">GCM10008927_11680</name>
</gene>
<evidence type="ECO:0000313" key="3">
    <source>
        <dbReference type="Proteomes" id="UP000634455"/>
    </source>
</evidence>
<evidence type="ECO:0000313" key="2">
    <source>
        <dbReference type="EMBL" id="GHA48293.1"/>
    </source>
</evidence>
<evidence type="ECO:0000256" key="1">
    <source>
        <dbReference type="SAM" id="Phobius"/>
    </source>
</evidence>
<dbReference type="InterPro" id="IPR007401">
    <property type="entry name" value="DUF454"/>
</dbReference>
<proteinExistence type="predicted"/>
<feature type="transmembrane region" description="Helical" evidence="1">
    <location>
        <begin position="97"/>
        <end position="113"/>
    </location>
</feature>
<feature type="transmembrane region" description="Helical" evidence="1">
    <location>
        <begin position="74"/>
        <end position="91"/>
    </location>
</feature>
<keyword evidence="3" id="KW-1185">Reference proteome</keyword>
<comment type="caution">
    <text evidence="2">The sequence shown here is derived from an EMBL/GenBank/DDBJ whole genome shotgun (WGS) entry which is preliminary data.</text>
</comment>
<dbReference type="PIRSF" id="PIRSF016789">
    <property type="entry name" value="DUF454"/>
    <property type="match status" value="1"/>
</dbReference>
<dbReference type="Pfam" id="PF04304">
    <property type="entry name" value="DUF454"/>
    <property type="match status" value="1"/>
</dbReference>
<evidence type="ECO:0008006" key="4">
    <source>
        <dbReference type="Google" id="ProtNLM"/>
    </source>
</evidence>
<dbReference type="PANTHER" id="PTHR35813:SF1">
    <property type="entry name" value="INNER MEMBRANE PROTEIN YBAN"/>
    <property type="match status" value="1"/>
</dbReference>
<dbReference type="Proteomes" id="UP000634455">
    <property type="component" value="Unassembled WGS sequence"/>
</dbReference>
<feature type="transmembrane region" description="Helical" evidence="1">
    <location>
        <begin position="6"/>
        <end position="39"/>
    </location>
</feature>
<keyword evidence="1" id="KW-0472">Membrane</keyword>
<reference evidence="3" key="1">
    <citation type="journal article" date="2019" name="Int. J. Syst. Evol. Microbiol.">
        <title>The Global Catalogue of Microorganisms (GCM) 10K type strain sequencing project: providing services to taxonomists for standard genome sequencing and annotation.</title>
        <authorList>
            <consortium name="The Broad Institute Genomics Platform"/>
            <consortium name="The Broad Institute Genome Sequencing Center for Infectious Disease"/>
            <person name="Wu L."/>
            <person name="Ma J."/>
        </authorList>
    </citation>
    <scope>NUCLEOTIDE SEQUENCE [LARGE SCALE GENOMIC DNA]</scope>
    <source>
        <strain evidence="3">KCTC 32465</strain>
    </source>
</reference>
<dbReference type="RefSeq" id="WP_189639658.1">
    <property type="nucleotide sequence ID" value="NZ_BMZF01000002.1"/>
</dbReference>
<dbReference type="EMBL" id="BMZF01000002">
    <property type="protein sequence ID" value="GHA48293.1"/>
    <property type="molecule type" value="Genomic_DNA"/>
</dbReference>
<keyword evidence="1" id="KW-0812">Transmembrane</keyword>
<organism evidence="2 3">
    <name type="scientific">Paramylibacter ulvae</name>
    <dbReference type="NCBI Taxonomy" id="1651968"/>
    <lineage>
        <taxon>Bacteria</taxon>
        <taxon>Pseudomonadati</taxon>
        <taxon>Pseudomonadota</taxon>
        <taxon>Alphaproteobacteria</taxon>
        <taxon>Rhodobacterales</taxon>
        <taxon>Paracoccaceae</taxon>
        <taxon>Paramylibacter</taxon>
    </lineage>
</organism>
<sequence>MRNLWTLAGFVMVALGAIGAVLPLLPTTVFMIMAAFCFAKGSDRAHAWLMNHSIFGKAIQDWQRNGAIAPKSKRIATLSIAAVFLLSVFLAVKTPILILQAGILACVLIFIWTRPNH</sequence>
<name>A0ABQ3CY38_9RHOB</name>
<dbReference type="PANTHER" id="PTHR35813">
    <property type="entry name" value="INNER MEMBRANE PROTEIN YBAN"/>
    <property type="match status" value="1"/>
</dbReference>
<keyword evidence="1" id="KW-1133">Transmembrane helix</keyword>
<protein>
    <recommendedName>
        <fullName evidence="4">Inner membrane protein</fullName>
    </recommendedName>
</protein>